<dbReference type="EMBL" id="JH993110">
    <property type="protein sequence ID" value="EKX34399.1"/>
    <property type="molecule type" value="Genomic_DNA"/>
</dbReference>
<dbReference type="EnsemblProtists" id="EKX34399">
    <property type="protein sequence ID" value="EKX34399"/>
    <property type="gene ID" value="GUITHDRAFT_119401"/>
</dbReference>
<dbReference type="PaxDb" id="55529-EKX34399"/>
<reference evidence="3" key="3">
    <citation type="submission" date="2016-03" db="UniProtKB">
        <authorList>
            <consortium name="EnsemblProtists"/>
        </authorList>
    </citation>
    <scope>IDENTIFICATION</scope>
</reference>
<keyword evidence="4" id="KW-1185">Reference proteome</keyword>
<reference evidence="2 4" key="1">
    <citation type="journal article" date="2012" name="Nature">
        <title>Algal genomes reveal evolutionary mosaicism and the fate of nucleomorphs.</title>
        <authorList>
            <consortium name="DOE Joint Genome Institute"/>
            <person name="Curtis B.A."/>
            <person name="Tanifuji G."/>
            <person name="Burki F."/>
            <person name="Gruber A."/>
            <person name="Irimia M."/>
            <person name="Maruyama S."/>
            <person name="Arias M.C."/>
            <person name="Ball S.G."/>
            <person name="Gile G.H."/>
            <person name="Hirakawa Y."/>
            <person name="Hopkins J.F."/>
            <person name="Kuo A."/>
            <person name="Rensing S.A."/>
            <person name="Schmutz J."/>
            <person name="Symeonidi A."/>
            <person name="Elias M."/>
            <person name="Eveleigh R.J."/>
            <person name="Herman E.K."/>
            <person name="Klute M.J."/>
            <person name="Nakayama T."/>
            <person name="Obornik M."/>
            <person name="Reyes-Prieto A."/>
            <person name="Armbrust E.V."/>
            <person name="Aves S.J."/>
            <person name="Beiko R.G."/>
            <person name="Coutinho P."/>
            <person name="Dacks J.B."/>
            <person name="Durnford D.G."/>
            <person name="Fast N.M."/>
            <person name="Green B.R."/>
            <person name="Grisdale C.J."/>
            <person name="Hempel F."/>
            <person name="Henrissat B."/>
            <person name="Hoppner M.P."/>
            <person name="Ishida K."/>
            <person name="Kim E."/>
            <person name="Koreny L."/>
            <person name="Kroth P.G."/>
            <person name="Liu Y."/>
            <person name="Malik S.B."/>
            <person name="Maier U.G."/>
            <person name="McRose D."/>
            <person name="Mock T."/>
            <person name="Neilson J.A."/>
            <person name="Onodera N.T."/>
            <person name="Poole A.M."/>
            <person name="Pritham E.J."/>
            <person name="Richards T.A."/>
            <person name="Rocap G."/>
            <person name="Roy S.W."/>
            <person name="Sarai C."/>
            <person name="Schaack S."/>
            <person name="Shirato S."/>
            <person name="Slamovits C.H."/>
            <person name="Spencer D.F."/>
            <person name="Suzuki S."/>
            <person name="Worden A.Z."/>
            <person name="Zauner S."/>
            <person name="Barry K."/>
            <person name="Bell C."/>
            <person name="Bharti A.K."/>
            <person name="Crow J.A."/>
            <person name="Grimwood J."/>
            <person name="Kramer R."/>
            <person name="Lindquist E."/>
            <person name="Lucas S."/>
            <person name="Salamov A."/>
            <person name="McFadden G.I."/>
            <person name="Lane C.E."/>
            <person name="Keeling P.J."/>
            <person name="Gray M.W."/>
            <person name="Grigoriev I.V."/>
            <person name="Archibald J.M."/>
        </authorList>
    </citation>
    <scope>NUCLEOTIDE SEQUENCE</scope>
    <source>
        <strain evidence="2 4">CCMP2712</strain>
    </source>
</reference>
<evidence type="ECO:0000256" key="1">
    <source>
        <dbReference type="SAM" id="MobiDB-lite"/>
    </source>
</evidence>
<organism evidence="2">
    <name type="scientific">Guillardia theta (strain CCMP2712)</name>
    <name type="common">Cryptophyte</name>
    <dbReference type="NCBI Taxonomy" id="905079"/>
    <lineage>
        <taxon>Eukaryota</taxon>
        <taxon>Cryptophyceae</taxon>
        <taxon>Pyrenomonadales</taxon>
        <taxon>Geminigeraceae</taxon>
        <taxon>Guillardia</taxon>
    </lineage>
</organism>
<accession>L1IER8</accession>
<dbReference type="AlphaFoldDB" id="L1IER8"/>
<evidence type="ECO:0000313" key="3">
    <source>
        <dbReference type="EnsemblProtists" id="EKX34399"/>
    </source>
</evidence>
<reference evidence="4" key="2">
    <citation type="submission" date="2012-11" db="EMBL/GenBank/DDBJ databases">
        <authorList>
            <person name="Kuo A."/>
            <person name="Curtis B.A."/>
            <person name="Tanifuji G."/>
            <person name="Burki F."/>
            <person name="Gruber A."/>
            <person name="Irimia M."/>
            <person name="Maruyama S."/>
            <person name="Arias M.C."/>
            <person name="Ball S.G."/>
            <person name="Gile G.H."/>
            <person name="Hirakawa Y."/>
            <person name="Hopkins J.F."/>
            <person name="Rensing S.A."/>
            <person name="Schmutz J."/>
            <person name="Symeonidi A."/>
            <person name="Elias M."/>
            <person name="Eveleigh R.J."/>
            <person name="Herman E.K."/>
            <person name="Klute M.J."/>
            <person name="Nakayama T."/>
            <person name="Obornik M."/>
            <person name="Reyes-Prieto A."/>
            <person name="Armbrust E.V."/>
            <person name="Aves S.J."/>
            <person name="Beiko R.G."/>
            <person name="Coutinho P."/>
            <person name="Dacks J.B."/>
            <person name="Durnford D.G."/>
            <person name="Fast N.M."/>
            <person name="Green B.R."/>
            <person name="Grisdale C."/>
            <person name="Hempe F."/>
            <person name="Henrissat B."/>
            <person name="Hoppner M.P."/>
            <person name="Ishida K.-I."/>
            <person name="Kim E."/>
            <person name="Koreny L."/>
            <person name="Kroth P.G."/>
            <person name="Liu Y."/>
            <person name="Malik S.-B."/>
            <person name="Maier U.G."/>
            <person name="McRose D."/>
            <person name="Mock T."/>
            <person name="Neilson J.A."/>
            <person name="Onodera N.T."/>
            <person name="Poole A.M."/>
            <person name="Pritham E.J."/>
            <person name="Richards T.A."/>
            <person name="Rocap G."/>
            <person name="Roy S.W."/>
            <person name="Sarai C."/>
            <person name="Schaack S."/>
            <person name="Shirato S."/>
            <person name="Slamovits C.H."/>
            <person name="Spencer D.F."/>
            <person name="Suzuki S."/>
            <person name="Worden A.Z."/>
            <person name="Zauner S."/>
            <person name="Barry K."/>
            <person name="Bell C."/>
            <person name="Bharti A.K."/>
            <person name="Crow J.A."/>
            <person name="Grimwood J."/>
            <person name="Kramer R."/>
            <person name="Lindquist E."/>
            <person name="Lucas S."/>
            <person name="Salamov A."/>
            <person name="McFadden G.I."/>
            <person name="Lane C.E."/>
            <person name="Keeling P.J."/>
            <person name="Gray M.W."/>
            <person name="Grigoriev I.V."/>
            <person name="Archibald J.M."/>
        </authorList>
    </citation>
    <scope>NUCLEOTIDE SEQUENCE</scope>
    <source>
        <strain evidence="4">CCMP2712</strain>
    </source>
</reference>
<feature type="region of interest" description="Disordered" evidence="1">
    <location>
        <begin position="45"/>
        <end position="68"/>
    </location>
</feature>
<dbReference type="RefSeq" id="XP_005821379.1">
    <property type="nucleotide sequence ID" value="XM_005821322.1"/>
</dbReference>
<sequence length="68" mass="7705">MDAFPRITSTELAVTHKLFEADLQNLVKKIQRYDVDIMVVFDPARGREGPEASPDRMLKAPPLDQHKG</sequence>
<protein>
    <submittedName>
        <fullName evidence="2 3">Uncharacterized protein</fullName>
    </submittedName>
</protein>
<proteinExistence type="predicted"/>
<dbReference type="HOGENOM" id="CLU_2799377_0_0_1"/>
<dbReference type="Proteomes" id="UP000011087">
    <property type="component" value="Unassembled WGS sequence"/>
</dbReference>
<evidence type="ECO:0000313" key="2">
    <source>
        <dbReference type="EMBL" id="EKX34399.1"/>
    </source>
</evidence>
<dbReference type="KEGG" id="gtt:GUITHDRAFT_119401"/>
<name>L1IER8_GUITC</name>
<gene>
    <name evidence="2" type="ORF">GUITHDRAFT_119401</name>
</gene>
<evidence type="ECO:0000313" key="4">
    <source>
        <dbReference type="Proteomes" id="UP000011087"/>
    </source>
</evidence>
<dbReference type="GeneID" id="17291160"/>